<protein>
    <submittedName>
        <fullName evidence="1">Histone-lysine N-methyltransferase SMYD3</fullName>
    </submittedName>
</protein>
<evidence type="ECO:0000313" key="2">
    <source>
        <dbReference type="Proteomes" id="UP001642464"/>
    </source>
</evidence>
<keyword evidence="2" id="KW-1185">Reference proteome</keyword>
<dbReference type="Proteomes" id="UP001642464">
    <property type="component" value="Unassembled WGS sequence"/>
</dbReference>
<reference evidence="1 2" key="1">
    <citation type="submission" date="2024-02" db="EMBL/GenBank/DDBJ databases">
        <authorList>
            <person name="Chen Y."/>
            <person name="Shah S."/>
            <person name="Dougan E. K."/>
            <person name="Thang M."/>
            <person name="Chan C."/>
        </authorList>
    </citation>
    <scope>NUCLEOTIDE SEQUENCE [LARGE SCALE GENOMIC DNA]</scope>
</reference>
<evidence type="ECO:0000313" key="1">
    <source>
        <dbReference type="EMBL" id="CAK9109369.1"/>
    </source>
</evidence>
<proteinExistence type="predicted"/>
<gene>
    <name evidence="1" type="ORF">SCF082_LOCUS50826</name>
</gene>
<accession>A0ABP0SAR0</accession>
<sequence>MHTEGVEAFRRAAQQILSHIKAKRQDGLVASTKLLTCVAMQSKVVNLRQDLQNIMDEVDKWPQLISDNRESCDDIMERLHQASLSLFHHFTDLRQHIEVELREATIGDQGVVECCRLENKIVDVQRELASSLLLGEHALELAEKAGVGLRANGIPEPPNPWEGLTLSEPPWEASFLRALRKLEPLRRNLHLRRQGYDPLPERLDTVEPLLRGFFEELHARCEEEKLQYAQAGQRPSPQKVNFWETHIGLENIECHASRSRLFLQSFDDFRSGQHFSQEQLRFAVLVQHFVSQDTMDVRRLPEKRMHDDVFEGILTRSVNAQLITDAHRAEWAIEGNGFIVPKAESDEERKQLIADFGAGLVTALEEFLLSFCERRQLSVRGTEHVIQAVTTQMSQCGLANLDRCSRVGQYMVGGARLKQHVNYNISCMDAGPLGDALKLTLGCLKKGFDFFQPTTGTSEDDSPHCCDPNSRMYQCATLRFTTKLGLETPTGEDEVSCDVLDVYDEVRICDPQTM</sequence>
<name>A0ABP0SAR0_9DINO</name>
<organism evidence="1 2">
    <name type="scientific">Durusdinium trenchii</name>
    <dbReference type="NCBI Taxonomy" id="1381693"/>
    <lineage>
        <taxon>Eukaryota</taxon>
        <taxon>Sar</taxon>
        <taxon>Alveolata</taxon>
        <taxon>Dinophyceae</taxon>
        <taxon>Suessiales</taxon>
        <taxon>Symbiodiniaceae</taxon>
        <taxon>Durusdinium</taxon>
    </lineage>
</organism>
<dbReference type="EMBL" id="CAXAMM010043284">
    <property type="protein sequence ID" value="CAK9109369.1"/>
    <property type="molecule type" value="Genomic_DNA"/>
</dbReference>
<comment type="caution">
    <text evidence="1">The sequence shown here is derived from an EMBL/GenBank/DDBJ whole genome shotgun (WGS) entry which is preliminary data.</text>
</comment>